<keyword evidence="2" id="KW-1185">Reference proteome</keyword>
<reference evidence="1 2" key="1">
    <citation type="submission" date="2019-07" db="EMBL/GenBank/DDBJ databases">
        <title>Whole genome shotgun sequence of Reyranella soli NBRC 108950.</title>
        <authorList>
            <person name="Hosoyama A."/>
            <person name="Uohara A."/>
            <person name="Ohji S."/>
            <person name="Ichikawa N."/>
        </authorList>
    </citation>
    <scope>NUCLEOTIDE SEQUENCE [LARGE SCALE GENOMIC DNA]</scope>
    <source>
        <strain evidence="1 2">NBRC 108950</strain>
    </source>
</reference>
<proteinExistence type="predicted"/>
<comment type="caution">
    <text evidence="1">The sequence shown here is derived from an EMBL/GenBank/DDBJ whole genome shotgun (WGS) entry which is preliminary data.</text>
</comment>
<dbReference type="Pfam" id="PF12900">
    <property type="entry name" value="Pyridox_ox_2"/>
    <property type="match status" value="1"/>
</dbReference>
<dbReference type="SUPFAM" id="SSF50475">
    <property type="entry name" value="FMN-binding split barrel"/>
    <property type="match status" value="1"/>
</dbReference>
<dbReference type="PANTHER" id="PTHR34071">
    <property type="entry name" value="5-NITROIMIDAZOLE ANTIBIOTICS RESISTANCE PROTEIN, NIMA-FAMILY-RELATED PROTEIN-RELATED"/>
    <property type="match status" value="1"/>
</dbReference>
<dbReference type="InterPro" id="IPR012349">
    <property type="entry name" value="Split_barrel_FMN-bd"/>
</dbReference>
<accession>A0A512NMJ4</accession>
<dbReference type="AlphaFoldDB" id="A0A512NMJ4"/>
<dbReference type="PANTHER" id="PTHR34071:SF2">
    <property type="entry name" value="FLAVIN-NUCLEOTIDE-BINDING PROTEIN"/>
    <property type="match status" value="1"/>
</dbReference>
<evidence type="ECO:0000313" key="1">
    <source>
        <dbReference type="EMBL" id="GEP60142.1"/>
    </source>
</evidence>
<evidence type="ECO:0008006" key="3">
    <source>
        <dbReference type="Google" id="ProtNLM"/>
    </source>
</evidence>
<gene>
    <name evidence="1" type="ORF">RSO01_73080</name>
</gene>
<dbReference type="InterPro" id="IPR024747">
    <property type="entry name" value="Pyridox_Oxase-rel"/>
</dbReference>
<sequence>MAHLLADLAVQRLGRRRIEDEAEWGGLAGGAWHDWYSPECPNWLFCLYLIAIMVRPAIAPESLFMSTQTIARGQSNENTADSFGVTPVNKVKRVHERGRYDRKTVYEILDAALVCHIAYVIDGRPYCTPTSFWREGDHLYWHGSSASRMIRTQGQGVPVCLTVTHLDALVMARSGFHHSVNYRAVMAFGTAHIIDDVEKKLTLMDRFIDRIYPGRSKLIRQPNKQEFKATTMMGMEIEHASGKIRDKHVADEEEDYAGVPAWSSLYPVTQVIGAPSECERQLPGLERPDDMTDFEPGARLDELMTKSYRRTFG</sequence>
<dbReference type="Gene3D" id="2.30.110.10">
    <property type="entry name" value="Electron Transport, Fmn-binding Protein, Chain A"/>
    <property type="match status" value="1"/>
</dbReference>
<protein>
    <recommendedName>
        <fullName evidence="3">Flavin-nucleotide-binding protein</fullName>
    </recommendedName>
</protein>
<dbReference type="Proteomes" id="UP000321058">
    <property type="component" value="Unassembled WGS sequence"/>
</dbReference>
<dbReference type="EMBL" id="BKAJ01000151">
    <property type="protein sequence ID" value="GEP60142.1"/>
    <property type="molecule type" value="Genomic_DNA"/>
</dbReference>
<name>A0A512NMJ4_9HYPH</name>
<evidence type="ECO:0000313" key="2">
    <source>
        <dbReference type="Proteomes" id="UP000321058"/>
    </source>
</evidence>
<organism evidence="1 2">
    <name type="scientific">Reyranella soli</name>
    <dbReference type="NCBI Taxonomy" id="1230389"/>
    <lineage>
        <taxon>Bacteria</taxon>
        <taxon>Pseudomonadati</taxon>
        <taxon>Pseudomonadota</taxon>
        <taxon>Alphaproteobacteria</taxon>
        <taxon>Hyphomicrobiales</taxon>
        <taxon>Reyranellaceae</taxon>
        <taxon>Reyranella</taxon>
    </lineage>
</organism>